<dbReference type="AlphaFoldDB" id="A0AAV7I5V8"/>
<evidence type="ECO:0000313" key="2">
    <source>
        <dbReference type="Proteomes" id="UP000826195"/>
    </source>
</evidence>
<keyword evidence="2" id="KW-1185">Reference proteome</keyword>
<name>A0AAV7I5V8_COTGL</name>
<dbReference type="Proteomes" id="UP000826195">
    <property type="component" value="Unassembled WGS sequence"/>
</dbReference>
<comment type="caution">
    <text evidence="1">The sequence shown here is derived from an EMBL/GenBank/DDBJ whole genome shotgun (WGS) entry which is preliminary data.</text>
</comment>
<proteinExistence type="predicted"/>
<organism evidence="1 2">
    <name type="scientific">Cotesia glomerata</name>
    <name type="common">Lepidopteran parasitic wasp</name>
    <name type="synonym">Apanteles glomeratus</name>
    <dbReference type="NCBI Taxonomy" id="32391"/>
    <lineage>
        <taxon>Eukaryota</taxon>
        <taxon>Metazoa</taxon>
        <taxon>Ecdysozoa</taxon>
        <taxon>Arthropoda</taxon>
        <taxon>Hexapoda</taxon>
        <taxon>Insecta</taxon>
        <taxon>Pterygota</taxon>
        <taxon>Neoptera</taxon>
        <taxon>Endopterygota</taxon>
        <taxon>Hymenoptera</taxon>
        <taxon>Apocrita</taxon>
        <taxon>Ichneumonoidea</taxon>
        <taxon>Braconidae</taxon>
        <taxon>Microgastrinae</taxon>
        <taxon>Cotesia</taxon>
    </lineage>
</organism>
<sequence length="68" mass="7514">MCGRAESTAEYNWSLTVQNHWEECHALCRGLGVSLMTKGTTARQHQWVILVIIKVIDALSAATLTEGL</sequence>
<gene>
    <name evidence="1" type="ORF">KQX54_006032</name>
</gene>
<evidence type="ECO:0000313" key="1">
    <source>
        <dbReference type="EMBL" id="KAH0546038.1"/>
    </source>
</evidence>
<protein>
    <submittedName>
        <fullName evidence="1">Uncharacterized protein</fullName>
    </submittedName>
</protein>
<dbReference type="EMBL" id="JAHXZJ010002237">
    <property type="protein sequence ID" value="KAH0546038.1"/>
    <property type="molecule type" value="Genomic_DNA"/>
</dbReference>
<reference evidence="1 2" key="1">
    <citation type="journal article" date="2021" name="J. Hered.">
        <title>A chromosome-level genome assembly of the parasitoid wasp, Cotesia glomerata (Hymenoptera: Braconidae).</title>
        <authorList>
            <person name="Pinto B.J."/>
            <person name="Weis J.J."/>
            <person name="Gamble T."/>
            <person name="Ode P.J."/>
            <person name="Paul R."/>
            <person name="Zaspel J.M."/>
        </authorList>
    </citation>
    <scope>NUCLEOTIDE SEQUENCE [LARGE SCALE GENOMIC DNA]</scope>
    <source>
        <strain evidence="1">CgM1</strain>
    </source>
</reference>
<accession>A0AAV7I5V8</accession>